<dbReference type="EMBL" id="CM017622">
    <property type="protein sequence ID" value="TYH91929.1"/>
    <property type="molecule type" value="Genomic_DNA"/>
</dbReference>
<protein>
    <submittedName>
        <fullName evidence="1">Uncharacterized protein</fullName>
    </submittedName>
</protein>
<gene>
    <name evidence="1" type="ORF">ES332_A13G147400v1</name>
</gene>
<keyword evidence="2" id="KW-1185">Reference proteome</keyword>
<dbReference type="AlphaFoldDB" id="A0A5D2MMK5"/>
<evidence type="ECO:0000313" key="1">
    <source>
        <dbReference type="EMBL" id="TYH91929.1"/>
    </source>
</evidence>
<dbReference type="Proteomes" id="UP000322667">
    <property type="component" value="Chromosome A13"/>
</dbReference>
<sequence>MPKCPLFIPLLNANLNLRVKTLKKRRKGSTHVSLTSRTPILKPKWNPKEVSKSFTIEEISDDDARKKRVMAAVRIERG</sequence>
<organism evidence="1 2">
    <name type="scientific">Gossypium tomentosum</name>
    <name type="common">Hawaiian cotton</name>
    <name type="synonym">Gossypium sandvicense</name>
    <dbReference type="NCBI Taxonomy" id="34277"/>
    <lineage>
        <taxon>Eukaryota</taxon>
        <taxon>Viridiplantae</taxon>
        <taxon>Streptophyta</taxon>
        <taxon>Embryophyta</taxon>
        <taxon>Tracheophyta</taxon>
        <taxon>Spermatophyta</taxon>
        <taxon>Magnoliopsida</taxon>
        <taxon>eudicotyledons</taxon>
        <taxon>Gunneridae</taxon>
        <taxon>Pentapetalae</taxon>
        <taxon>rosids</taxon>
        <taxon>malvids</taxon>
        <taxon>Malvales</taxon>
        <taxon>Malvaceae</taxon>
        <taxon>Malvoideae</taxon>
        <taxon>Gossypium</taxon>
    </lineage>
</organism>
<proteinExistence type="predicted"/>
<name>A0A5D2MMK5_GOSTO</name>
<reference evidence="1 2" key="1">
    <citation type="submission" date="2019-07" db="EMBL/GenBank/DDBJ databases">
        <title>WGS assembly of Gossypium tomentosum.</title>
        <authorList>
            <person name="Chen Z.J."/>
            <person name="Sreedasyam A."/>
            <person name="Ando A."/>
            <person name="Song Q."/>
            <person name="De L."/>
            <person name="Hulse-Kemp A."/>
            <person name="Ding M."/>
            <person name="Ye W."/>
            <person name="Kirkbride R."/>
            <person name="Jenkins J."/>
            <person name="Plott C."/>
            <person name="Lovell J."/>
            <person name="Lin Y.-M."/>
            <person name="Vaughn R."/>
            <person name="Liu B."/>
            <person name="Li W."/>
            <person name="Simpson S."/>
            <person name="Scheffler B."/>
            <person name="Saski C."/>
            <person name="Grover C."/>
            <person name="Hu G."/>
            <person name="Conover J."/>
            <person name="Carlson J."/>
            <person name="Shu S."/>
            <person name="Boston L."/>
            <person name="Williams M."/>
            <person name="Peterson D."/>
            <person name="Mcgee K."/>
            <person name="Jones D."/>
            <person name="Wendel J."/>
            <person name="Stelly D."/>
            <person name="Grimwood J."/>
            <person name="Schmutz J."/>
        </authorList>
    </citation>
    <scope>NUCLEOTIDE SEQUENCE [LARGE SCALE GENOMIC DNA]</scope>
    <source>
        <strain evidence="1">7179.01</strain>
    </source>
</reference>
<evidence type="ECO:0000313" key="2">
    <source>
        <dbReference type="Proteomes" id="UP000322667"/>
    </source>
</evidence>
<accession>A0A5D2MMK5</accession>